<evidence type="ECO:0000256" key="1">
    <source>
        <dbReference type="ARBA" id="ARBA00006068"/>
    </source>
</evidence>
<dbReference type="InterPro" id="IPR004474">
    <property type="entry name" value="LytR_CpsA_psr"/>
</dbReference>
<keyword evidence="3" id="KW-0812">Transmembrane</keyword>
<evidence type="ECO:0000256" key="2">
    <source>
        <dbReference type="SAM" id="MobiDB-lite"/>
    </source>
</evidence>
<proteinExistence type="inferred from homology"/>
<evidence type="ECO:0000256" key="3">
    <source>
        <dbReference type="SAM" id="Phobius"/>
    </source>
</evidence>
<dbReference type="PANTHER" id="PTHR33392:SF6">
    <property type="entry name" value="POLYISOPRENYL-TEICHOIC ACID--PEPTIDOGLYCAN TEICHOIC ACID TRANSFERASE TAGU"/>
    <property type="match status" value="1"/>
</dbReference>
<dbReference type="InterPro" id="IPR050922">
    <property type="entry name" value="LytR/CpsA/Psr_CW_biosynth"/>
</dbReference>
<name>A0A2Z4U9J5_9FIRM</name>
<comment type="similarity">
    <text evidence="1">Belongs to the LytR/CpsA/Psr (LCP) family.</text>
</comment>
<evidence type="ECO:0000313" key="6">
    <source>
        <dbReference type="Proteomes" id="UP000250003"/>
    </source>
</evidence>
<evidence type="ECO:0000259" key="4">
    <source>
        <dbReference type="Pfam" id="PF03816"/>
    </source>
</evidence>
<dbReference type="Pfam" id="PF03816">
    <property type="entry name" value="LytR_cpsA_psr"/>
    <property type="match status" value="1"/>
</dbReference>
<feature type="transmembrane region" description="Helical" evidence="3">
    <location>
        <begin position="32"/>
        <end position="57"/>
    </location>
</feature>
<feature type="domain" description="Cell envelope-related transcriptional attenuator" evidence="4">
    <location>
        <begin position="135"/>
        <end position="293"/>
    </location>
</feature>
<sequence>MSVMTSGVFVYKNTEQGEAVKKTEGKTGKKRILKVCLIFFGIFFFLLAGSIAGFFYLRVKGEKGLKTAVPAAEQSEEKSEKEGQKEKEDLPEGIYTTYQGKRYRYNEDEINFLCLGIDKDIPMEEKRNTGSEGLADAVLLVSINVQSKDVKLLAIPRETVIPVKVFDRAGNFVKTENKQITLQYAYGRTAKDSCELTAEAVSNLLYKLPIQRYCAINFTALPVLNDAIGGVKLTALETVQWWNGSFYEGQDLHLKGQMALDYVRQRDETIPESSMGRLERQKQYITGFIDQAKAAVKKDVTLPAELFQQLTDYMCTNITLEDLAYLAPELVNIRLNPENIGMVPGDVVPAGEHEEYHVHTEELKKLVIQSFYEEVPEEGITGEAVQ</sequence>
<dbReference type="Gene3D" id="3.40.630.190">
    <property type="entry name" value="LCP protein"/>
    <property type="match status" value="1"/>
</dbReference>
<dbReference type="EMBL" id="CP030280">
    <property type="protein sequence ID" value="AWY97712.1"/>
    <property type="molecule type" value="Genomic_DNA"/>
</dbReference>
<gene>
    <name evidence="5" type="ORF">DQQ01_05630</name>
</gene>
<keyword evidence="3" id="KW-1133">Transmembrane helix</keyword>
<dbReference type="Proteomes" id="UP000250003">
    <property type="component" value="Chromosome"/>
</dbReference>
<dbReference type="AlphaFoldDB" id="A0A2Z4U9J5"/>
<accession>A0A2Z4U9J5</accession>
<dbReference type="OrthoDB" id="3172933at2"/>
<keyword evidence="3" id="KW-0472">Membrane</keyword>
<feature type="compositionally biased region" description="Basic and acidic residues" evidence="2">
    <location>
        <begin position="75"/>
        <end position="89"/>
    </location>
</feature>
<dbReference type="KEGG" id="blau:DQQ01_05630"/>
<dbReference type="NCBIfam" id="TIGR00350">
    <property type="entry name" value="lytR_cpsA_psr"/>
    <property type="match status" value="1"/>
</dbReference>
<evidence type="ECO:0000313" key="5">
    <source>
        <dbReference type="EMBL" id="AWY97712.1"/>
    </source>
</evidence>
<feature type="region of interest" description="Disordered" evidence="2">
    <location>
        <begin position="70"/>
        <end position="89"/>
    </location>
</feature>
<organism evidence="5 6">
    <name type="scientific">Blautia argi</name>
    <dbReference type="NCBI Taxonomy" id="1912897"/>
    <lineage>
        <taxon>Bacteria</taxon>
        <taxon>Bacillati</taxon>
        <taxon>Bacillota</taxon>
        <taxon>Clostridia</taxon>
        <taxon>Lachnospirales</taxon>
        <taxon>Lachnospiraceae</taxon>
        <taxon>Blautia</taxon>
    </lineage>
</organism>
<protein>
    <recommendedName>
        <fullName evidence="4">Cell envelope-related transcriptional attenuator domain-containing protein</fullName>
    </recommendedName>
</protein>
<keyword evidence="6" id="KW-1185">Reference proteome</keyword>
<reference evidence="6" key="1">
    <citation type="submission" date="2018-06" db="EMBL/GenBank/DDBJ databases">
        <title>Description of Blautia argi sp. nov., a new anaerobic isolated from dog feces.</title>
        <authorList>
            <person name="Chang Y.-H."/>
            <person name="Paek J."/>
            <person name="Shin Y."/>
        </authorList>
    </citation>
    <scope>NUCLEOTIDE SEQUENCE [LARGE SCALE GENOMIC DNA]</scope>
    <source>
        <strain evidence="6">KCTC 15426</strain>
    </source>
</reference>
<dbReference type="PANTHER" id="PTHR33392">
    <property type="entry name" value="POLYISOPRENYL-TEICHOIC ACID--PEPTIDOGLYCAN TEICHOIC ACID TRANSFERASE TAGU"/>
    <property type="match status" value="1"/>
</dbReference>